<dbReference type="Proteomes" id="UP000324222">
    <property type="component" value="Unassembled WGS sequence"/>
</dbReference>
<proteinExistence type="predicted"/>
<gene>
    <name evidence="1" type="ORF">E2C01_049581</name>
</gene>
<dbReference type="AlphaFoldDB" id="A0A5B7GES5"/>
<reference evidence="1 2" key="1">
    <citation type="submission" date="2019-05" db="EMBL/GenBank/DDBJ databases">
        <title>Another draft genome of Portunus trituberculatus and its Hox gene families provides insights of decapod evolution.</title>
        <authorList>
            <person name="Jeong J.-H."/>
            <person name="Song I."/>
            <person name="Kim S."/>
            <person name="Choi T."/>
            <person name="Kim D."/>
            <person name="Ryu S."/>
            <person name="Kim W."/>
        </authorList>
    </citation>
    <scope>NUCLEOTIDE SEQUENCE [LARGE SCALE GENOMIC DNA]</scope>
    <source>
        <tissue evidence="1">Muscle</tissue>
    </source>
</reference>
<name>A0A5B7GES5_PORTR</name>
<keyword evidence="2" id="KW-1185">Reference proteome</keyword>
<accession>A0A5B7GES5</accession>
<comment type="caution">
    <text evidence="1">The sequence shown here is derived from an EMBL/GenBank/DDBJ whole genome shotgun (WGS) entry which is preliminary data.</text>
</comment>
<protein>
    <submittedName>
        <fullName evidence="1">Uncharacterized protein</fullName>
    </submittedName>
</protein>
<evidence type="ECO:0000313" key="2">
    <source>
        <dbReference type="Proteomes" id="UP000324222"/>
    </source>
</evidence>
<evidence type="ECO:0000313" key="1">
    <source>
        <dbReference type="EMBL" id="MPC55638.1"/>
    </source>
</evidence>
<sequence length="85" mass="10064">MNNSFQCKLTELVWECRHLRARRSRPASIVAPKAIGCRTGKYPREYHHHHRPSHHRDGLHLSRHGAALWECVRVFLRHHITELNS</sequence>
<dbReference type="EMBL" id="VSRR010013334">
    <property type="protein sequence ID" value="MPC55638.1"/>
    <property type="molecule type" value="Genomic_DNA"/>
</dbReference>
<organism evidence="1 2">
    <name type="scientific">Portunus trituberculatus</name>
    <name type="common">Swimming crab</name>
    <name type="synonym">Neptunus trituberculatus</name>
    <dbReference type="NCBI Taxonomy" id="210409"/>
    <lineage>
        <taxon>Eukaryota</taxon>
        <taxon>Metazoa</taxon>
        <taxon>Ecdysozoa</taxon>
        <taxon>Arthropoda</taxon>
        <taxon>Crustacea</taxon>
        <taxon>Multicrustacea</taxon>
        <taxon>Malacostraca</taxon>
        <taxon>Eumalacostraca</taxon>
        <taxon>Eucarida</taxon>
        <taxon>Decapoda</taxon>
        <taxon>Pleocyemata</taxon>
        <taxon>Brachyura</taxon>
        <taxon>Eubrachyura</taxon>
        <taxon>Portunoidea</taxon>
        <taxon>Portunidae</taxon>
        <taxon>Portuninae</taxon>
        <taxon>Portunus</taxon>
    </lineage>
</organism>